<feature type="compositionally biased region" description="Polar residues" evidence="1">
    <location>
        <begin position="17"/>
        <end position="30"/>
    </location>
</feature>
<comment type="caution">
    <text evidence="4">The sequence shown here is derived from an EMBL/GenBank/DDBJ whole genome shotgun (WGS) entry which is preliminary data.</text>
</comment>
<dbReference type="Gene3D" id="2.70.70.10">
    <property type="entry name" value="Glucose Permease (Domain IIA)"/>
    <property type="match status" value="1"/>
</dbReference>
<dbReference type="Gene3D" id="3.10.350.10">
    <property type="entry name" value="LysM domain"/>
    <property type="match status" value="2"/>
</dbReference>
<protein>
    <submittedName>
        <fullName evidence="4">M23 family metallopeptidase</fullName>
    </submittedName>
</protein>
<evidence type="ECO:0000256" key="2">
    <source>
        <dbReference type="SAM" id="Phobius"/>
    </source>
</evidence>
<name>A0A7C1FTG8_9CHLR</name>
<feature type="domain" description="LysM" evidence="3">
    <location>
        <begin position="245"/>
        <end position="292"/>
    </location>
</feature>
<dbReference type="SUPFAM" id="SSF51261">
    <property type="entry name" value="Duplicated hybrid motif"/>
    <property type="match status" value="1"/>
</dbReference>
<feature type="transmembrane region" description="Helical" evidence="2">
    <location>
        <begin position="108"/>
        <end position="129"/>
    </location>
</feature>
<evidence type="ECO:0000256" key="1">
    <source>
        <dbReference type="SAM" id="MobiDB-lite"/>
    </source>
</evidence>
<keyword evidence="2" id="KW-0472">Membrane</keyword>
<dbReference type="InterPro" id="IPR036779">
    <property type="entry name" value="LysM_dom_sf"/>
</dbReference>
<dbReference type="GO" id="GO:0004222">
    <property type="term" value="F:metalloendopeptidase activity"/>
    <property type="evidence" value="ECO:0007669"/>
    <property type="project" value="TreeGrafter"/>
</dbReference>
<feature type="region of interest" description="Disordered" evidence="1">
    <location>
        <begin position="1"/>
        <end position="37"/>
    </location>
</feature>
<organism evidence="4">
    <name type="scientific">Caldilinea aerophila</name>
    <dbReference type="NCBI Taxonomy" id="133453"/>
    <lineage>
        <taxon>Bacteria</taxon>
        <taxon>Bacillati</taxon>
        <taxon>Chloroflexota</taxon>
        <taxon>Caldilineae</taxon>
        <taxon>Caldilineales</taxon>
        <taxon>Caldilineaceae</taxon>
        <taxon>Caldilinea</taxon>
    </lineage>
</organism>
<dbReference type="SMART" id="SM00257">
    <property type="entry name" value="LysM"/>
    <property type="match status" value="2"/>
</dbReference>
<accession>A0A7C1FTG8</accession>
<sequence length="442" mass="47561">MEKAYMTNEAGVGFEQTHPNSARYRQSNSQSKEDFSLPQQHLDYVTTSPTSMNFVSGHREPSTQAGYTALSPLPDVRLTQLDALNHILNRMNDQVQHLLTDQVTPLRLAGHLSVLMVAAVVLILSQITIPEWELRLEPTPSAPSSGFLERGVTGQANIAFDYGNDSLRPNIVFGLGERAPKAAPQEPSRFQISYYTVKAGDTVLGIAQRFGLQPETLMWANAFIEQNPDRLRIGDQLRILPVDGVLHVVKRGDTLSGIASTYKTDLQTIVAFAGNNIKSINDPLPIGKEIIVPGGVKPYVAPATSAASTTYSVQRPPGAPAGSGNFSWPAAGYISQGYWRAHPAIDIAGWLGAPVSAADSGFVVTAGGGWNGGYGNHVLIDHGNGFTTLYAHLNSIFVKPGETVSRGQQIGTMGSTGNSTGPHLHFEIRYNGAPHNPANYLK</sequence>
<keyword evidence="2" id="KW-1133">Transmembrane helix</keyword>
<dbReference type="PANTHER" id="PTHR21666">
    <property type="entry name" value="PEPTIDASE-RELATED"/>
    <property type="match status" value="1"/>
</dbReference>
<proteinExistence type="predicted"/>
<keyword evidence="2" id="KW-0812">Transmembrane</keyword>
<dbReference type="PANTHER" id="PTHR21666:SF270">
    <property type="entry name" value="MUREIN HYDROLASE ACTIVATOR ENVC"/>
    <property type="match status" value="1"/>
</dbReference>
<dbReference type="SUPFAM" id="SSF54106">
    <property type="entry name" value="LysM domain"/>
    <property type="match status" value="2"/>
</dbReference>
<gene>
    <name evidence="4" type="ORF">ENQ20_06705</name>
</gene>
<dbReference type="EMBL" id="DSMG01000075">
    <property type="protein sequence ID" value="HDX31171.1"/>
    <property type="molecule type" value="Genomic_DNA"/>
</dbReference>
<dbReference type="Pfam" id="PF01551">
    <property type="entry name" value="Peptidase_M23"/>
    <property type="match status" value="1"/>
</dbReference>
<dbReference type="InterPro" id="IPR050570">
    <property type="entry name" value="Cell_wall_metabolism_enzyme"/>
</dbReference>
<evidence type="ECO:0000313" key="4">
    <source>
        <dbReference type="EMBL" id="HDX31171.1"/>
    </source>
</evidence>
<dbReference type="CDD" id="cd00118">
    <property type="entry name" value="LysM"/>
    <property type="match status" value="2"/>
</dbReference>
<evidence type="ECO:0000259" key="3">
    <source>
        <dbReference type="PROSITE" id="PS51782"/>
    </source>
</evidence>
<dbReference type="CDD" id="cd12797">
    <property type="entry name" value="M23_peptidase"/>
    <property type="match status" value="1"/>
</dbReference>
<feature type="domain" description="LysM" evidence="3">
    <location>
        <begin position="193"/>
        <end position="239"/>
    </location>
</feature>
<dbReference type="InterPro" id="IPR016047">
    <property type="entry name" value="M23ase_b-sheet_dom"/>
</dbReference>
<dbReference type="PROSITE" id="PS51782">
    <property type="entry name" value="LYSM"/>
    <property type="match status" value="2"/>
</dbReference>
<dbReference type="AlphaFoldDB" id="A0A7C1FTG8"/>
<dbReference type="InterPro" id="IPR018392">
    <property type="entry name" value="LysM"/>
</dbReference>
<dbReference type="InterPro" id="IPR011055">
    <property type="entry name" value="Dup_hybrid_motif"/>
</dbReference>
<reference evidence="4" key="1">
    <citation type="journal article" date="2020" name="mSystems">
        <title>Genome- and Community-Level Interaction Insights into Carbon Utilization and Element Cycling Functions of Hydrothermarchaeota in Hydrothermal Sediment.</title>
        <authorList>
            <person name="Zhou Z."/>
            <person name="Liu Y."/>
            <person name="Xu W."/>
            <person name="Pan J."/>
            <person name="Luo Z.H."/>
            <person name="Li M."/>
        </authorList>
    </citation>
    <scope>NUCLEOTIDE SEQUENCE [LARGE SCALE GENOMIC DNA]</scope>
    <source>
        <strain evidence="4">SpSt-289</strain>
    </source>
</reference>
<dbReference type="Pfam" id="PF01476">
    <property type="entry name" value="LysM"/>
    <property type="match status" value="2"/>
</dbReference>